<keyword evidence="3" id="KW-1185">Reference proteome</keyword>
<dbReference type="GO" id="GO:0003964">
    <property type="term" value="F:RNA-directed DNA polymerase activity"/>
    <property type="evidence" value="ECO:0007669"/>
    <property type="project" value="UniProtKB-KW"/>
</dbReference>
<protein>
    <submittedName>
        <fullName evidence="2">Reverse transcriptase rna-dependent dna</fullName>
        <ecNumber evidence="2">2.7.7.49</ecNumber>
    </submittedName>
</protein>
<evidence type="ECO:0000259" key="1">
    <source>
        <dbReference type="Pfam" id="PF07727"/>
    </source>
</evidence>
<dbReference type="EC" id="2.7.7.49" evidence="2"/>
<keyword evidence="2" id="KW-0548">Nucleotidyltransferase</keyword>
<reference evidence="3" key="1">
    <citation type="submission" date="2018-05" db="EMBL/GenBank/DDBJ databases">
        <title>Draft genome sequence of Stemphylium lycopersici strain CIDEFI 213.</title>
        <authorList>
            <person name="Medina R."/>
            <person name="Franco M.E.E."/>
            <person name="Lucentini C.G."/>
            <person name="Saparrat M.C.N."/>
            <person name="Balatti P.A."/>
        </authorList>
    </citation>
    <scope>NUCLEOTIDE SEQUENCE [LARGE SCALE GENOMIC DNA]</scope>
    <source>
        <strain evidence="3">CIDEFI 213</strain>
    </source>
</reference>
<dbReference type="InterPro" id="IPR043502">
    <property type="entry name" value="DNA/RNA_pol_sf"/>
</dbReference>
<dbReference type="InterPro" id="IPR013103">
    <property type="entry name" value="RVT_2"/>
</dbReference>
<proteinExistence type="predicted"/>
<dbReference type="PANTHER" id="PTHR11439:SF483">
    <property type="entry name" value="PEPTIDE SYNTHASE GLIP-LIKE, PUTATIVE (AFU_ORTHOLOGUE AFUA_3G12920)-RELATED"/>
    <property type="match status" value="1"/>
</dbReference>
<dbReference type="Pfam" id="PF07727">
    <property type="entry name" value="RVT_2"/>
    <property type="match status" value="1"/>
</dbReference>
<dbReference type="Gene3D" id="3.30.420.10">
    <property type="entry name" value="Ribonuclease H-like superfamily/Ribonuclease H"/>
    <property type="match status" value="2"/>
</dbReference>
<dbReference type="AlphaFoldDB" id="A0A364MRZ7"/>
<dbReference type="STRING" id="183478.A0A364MRZ7"/>
<dbReference type="Proteomes" id="UP000249619">
    <property type="component" value="Unassembled WGS sequence"/>
</dbReference>
<gene>
    <name evidence="2" type="ORF">DDE83_008931</name>
</gene>
<keyword evidence="2" id="KW-0695">RNA-directed DNA polymerase</keyword>
<comment type="caution">
    <text evidence="2">The sequence shown here is derived from an EMBL/GenBank/DDBJ whole genome shotgun (WGS) entry which is preliminary data.</text>
</comment>
<dbReference type="CDD" id="cd09272">
    <property type="entry name" value="RNase_HI_RT_Ty1"/>
    <property type="match status" value="1"/>
</dbReference>
<evidence type="ECO:0000313" key="3">
    <source>
        <dbReference type="Proteomes" id="UP000249619"/>
    </source>
</evidence>
<dbReference type="EMBL" id="QGDH01000277">
    <property type="protein sequence ID" value="RAR01326.1"/>
    <property type="molecule type" value="Genomic_DNA"/>
</dbReference>
<dbReference type="InterPro" id="IPR036397">
    <property type="entry name" value="RNaseH_sf"/>
</dbReference>
<dbReference type="PANTHER" id="PTHR11439">
    <property type="entry name" value="GAG-POL-RELATED RETROTRANSPOSON"/>
    <property type="match status" value="1"/>
</dbReference>
<feature type="domain" description="Reverse transcriptase Ty1/copia-type" evidence="1">
    <location>
        <begin position="2"/>
        <end position="170"/>
    </location>
</feature>
<evidence type="ECO:0000313" key="2">
    <source>
        <dbReference type="EMBL" id="RAR01326.1"/>
    </source>
</evidence>
<organism evidence="2 3">
    <name type="scientific">Stemphylium lycopersici</name>
    <name type="common">Tomato gray leaf spot disease fungus</name>
    <name type="synonym">Thyrospora lycopersici</name>
    <dbReference type="NCBI Taxonomy" id="183478"/>
    <lineage>
        <taxon>Eukaryota</taxon>
        <taxon>Fungi</taxon>
        <taxon>Dikarya</taxon>
        <taxon>Ascomycota</taxon>
        <taxon>Pezizomycotina</taxon>
        <taxon>Dothideomycetes</taxon>
        <taxon>Pleosporomycetidae</taxon>
        <taxon>Pleosporales</taxon>
        <taxon>Pleosporineae</taxon>
        <taxon>Pleosporaceae</taxon>
        <taxon>Stemphylium</taxon>
    </lineage>
</organism>
<keyword evidence="2" id="KW-0808">Transferase</keyword>
<accession>A0A364MRZ7</accession>
<sequence>MALACAFNLKAMQYDVPNAFLNATLDRALYVRTPDGFKDRYGQTLRLLRALYGLKEAPRLWALHFQASLRKLGLHPIQGFPCLWMNDRVILFFYVDDIIILYHPNYQEDFEKLEQQLIKLYSLRRIGDVKWFLGIRVERVLASRQLYLVQDAFINKVCTEFDLIRADGKYPSTPLSSVSRLLPYDGVSKPLNTKTYQRLVGNLAYIDVMTRPDVAYAHSVLARFLTNPGPIHLSKIKHVWQYLYLAISARGGEPTQTYATKIDSSLPTFFGAADASFGDDVETRRSSAGYVFMLYGMPIDWKATVLRSVTRSTTEAELYALSAAGVESQYWDRFCRNIGFTLHTKKSLWCDNSQTVRLVQGDADRIQTKLRHVDIHQMWLRQEVENGRINVEWKPTAEMPADGFTKLLPRQKHENFIRQLGLKDIHHLIVKNSPCPVPLKHLWWSLKKELYKRKPYIDHMGGSESEWAEFEMGLKEAWAAIPEKLVRSLITSMPRRINAALQAKGFLQDVGWDGRVLTWPQLAQEPQLEEQLNRDDEREWETSHIWGAVGYNFKSNLIFYNTPGNKNGKLSLQVYRDQILEPVVKGWVQNDPYFIVEEDNDSGHGGGSNSNIVATWKRKNNLDFYFNCTNSPDLSPIANCWQAQPATNKSNMPLMKTHLPI</sequence>
<dbReference type="GO" id="GO:0003676">
    <property type="term" value="F:nucleic acid binding"/>
    <property type="evidence" value="ECO:0007669"/>
    <property type="project" value="InterPro"/>
</dbReference>
<dbReference type="SUPFAM" id="SSF56672">
    <property type="entry name" value="DNA/RNA polymerases"/>
    <property type="match status" value="1"/>
</dbReference>
<name>A0A364MRZ7_STELY</name>